<dbReference type="Gene3D" id="3.20.20.70">
    <property type="entry name" value="Aldolase class I"/>
    <property type="match status" value="1"/>
</dbReference>
<dbReference type="SUPFAM" id="SSF51569">
    <property type="entry name" value="Aldolase"/>
    <property type="match status" value="1"/>
</dbReference>
<dbReference type="PANTHER" id="PTHR10683:SF39">
    <property type="entry name" value="TRANSALDOLASE"/>
    <property type="match status" value="1"/>
</dbReference>
<name>S7Q173_GLOTA</name>
<accession>S7Q173</accession>
<gene>
    <name evidence="2" type="ORF">GLOTRDRAFT_122136</name>
</gene>
<evidence type="ECO:0000313" key="2">
    <source>
        <dbReference type="EMBL" id="EPQ53478.1"/>
    </source>
</evidence>
<dbReference type="OMA" id="IFCDMQD"/>
<dbReference type="AlphaFoldDB" id="S7Q173"/>
<dbReference type="GO" id="GO:0005975">
    <property type="term" value="P:carbohydrate metabolic process"/>
    <property type="evidence" value="ECO:0007669"/>
    <property type="project" value="InterPro"/>
</dbReference>
<dbReference type="InterPro" id="IPR013785">
    <property type="entry name" value="Aldolase_TIM"/>
</dbReference>
<evidence type="ECO:0000256" key="1">
    <source>
        <dbReference type="ARBA" id="ARBA00023270"/>
    </source>
</evidence>
<dbReference type="Pfam" id="PF00923">
    <property type="entry name" value="TAL_FSA"/>
    <property type="match status" value="1"/>
</dbReference>
<dbReference type="STRING" id="670483.S7Q173"/>
<dbReference type="EMBL" id="KB469305">
    <property type="protein sequence ID" value="EPQ53478.1"/>
    <property type="molecule type" value="Genomic_DNA"/>
</dbReference>
<sequence>MSASGETLFSVVASRVTIDVDSMDPNDAASFSGVYQFQDMTSNQAIVYNNASRADRHKVLLKAIELAQAERSPSDPEFVKDVTDLLNVLLAKEVYPYLKGRVHVQVAPATAYSTDGTVQHAKKLVSLFEKHGIPKDRVCVKIPATPESILACQQLEREGIRTLATCLFSVEQAVAASQAGCLYVAPYFNELRVHFEPSLWKDYANTSVEHPMAPVIGSIVQTFKAIGSKTLVMPASIVTAEEVVALTSLGSDHLTLSGGVLNQLKQSPKETHLQTLQSTKAGQATPVQGDFLADGGKLLTEALKKDVEASRKLKDALELFAMMEEKTFELIKREIAK</sequence>
<dbReference type="eggNOG" id="KOG2772">
    <property type="taxonomic scope" value="Eukaryota"/>
</dbReference>
<keyword evidence="1" id="KW-0704">Schiff base</keyword>
<keyword evidence="3" id="KW-1185">Reference proteome</keyword>
<evidence type="ECO:0000313" key="3">
    <source>
        <dbReference type="Proteomes" id="UP000030669"/>
    </source>
</evidence>
<reference evidence="2 3" key="1">
    <citation type="journal article" date="2012" name="Science">
        <title>The Paleozoic origin of enzymatic lignin decomposition reconstructed from 31 fungal genomes.</title>
        <authorList>
            <person name="Floudas D."/>
            <person name="Binder M."/>
            <person name="Riley R."/>
            <person name="Barry K."/>
            <person name="Blanchette R.A."/>
            <person name="Henrissat B."/>
            <person name="Martinez A.T."/>
            <person name="Otillar R."/>
            <person name="Spatafora J.W."/>
            <person name="Yadav J.S."/>
            <person name="Aerts A."/>
            <person name="Benoit I."/>
            <person name="Boyd A."/>
            <person name="Carlson A."/>
            <person name="Copeland A."/>
            <person name="Coutinho P.M."/>
            <person name="de Vries R.P."/>
            <person name="Ferreira P."/>
            <person name="Findley K."/>
            <person name="Foster B."/>
            <person name="Gaskell J."/>
            <person name="Glotzer D."/>
            <person name="Gorecki P."/>
            <person name="Heitman J."/>
            <person name="Hesse C."/>
            <person name="Hori C."/>
            <person name="Igarashi K."/>
            <person name="Jurgens J.A."/>
            <person name="Kallen N."/>
            <person name="Kersten P."/>
            <person name="Kohler A."/>
            <person name="Kuees U."/>
            <person name="Kumar T.K.A."/>
            <person name="Kuo A."/>
            <person name="LaButti K."/>
            <person name="Larrondo L.F."/>
            <person name="Lindquist E."/>
            <person name="Ling A."/>
            <person name="Lombard V."/>
            <person name="Lucas S."/>
            <person name="Lundell T."/>
            <person name="Martin R."/>
            <person name="McLaughlin D.J."/>
            <person name="Morgenstern I."/>
            <person name="Morin E."/>
            <person name="Murat C."/>
            <person name="Nagy L.G."/>
            <person name="Nolan M."/>
            <person name="Ohm R.A."/>
            <person name="Patyshakuliyeva A."/>
            <person name="Rokas A."/>
            <person name="Ruiz-Duenas F.J."/>
            <person name="Sabat G."/>
            <person name="Salamov A."/>
            <person name="Samejima M."/>
            <person name="Schmutz J."/>
            <person name="Slot J.C."/>
            <person name="St John F."/>
            <person name="Stenlid J."/>
            <person name="Sun H."/>
            <person name="Sun S."/>
            <person name="Syed K."/>
            <person name="Tsang A."/>
            <person name="Wiebenga A."/>
            <person name="Young D."/>
            <person name="Pisabarro A."/>
            <person name="Eastwood D.C."/>
            <person name="Martin F."/>
            <person name="Cullen D."/>
            <person name="Grigoriev I.V."/>
            <person name="Hibbett D.S."/>
        </authorList>
    </citation>
    <scope>NUCLEOTIDE SEQUENCE [LARGE SCALE GENOMIC DNA]</scope>
    <source>
        <strain evidence="2 3">ATCC 11539</strain>
    </source>
</reference>
<dbReference type="HOGENOM" id="CLU_047470_1_0_1"/>
<proteinExistence type="predicted"/>
<dbReference type="KEGG" id="gtr:GLOTRDRAFT_122136"/>
<protein>
    <submittedName>
        <fullName evidence="2">Aldolase</fullName>
    </submittedName>
</protein>
<dbReference type="Proteomes" id="UP000030669">
    <property type="component" value="Unassembled WGS sequence"/>
</dbReference>
<dbReference type="OrthoDB" id="1711136at2759"/>
<dbReference type="InterPro" id="IPR001585">
    <property type="entry name" value="TAL/FSA"/>
</dbReference>
<organism evidence="2 3">
    <name type="scientific">Gloeophyllum trabeum (strain ATCC 11539 / FP-39264 / Madison 617)</name>
    <name type="common">Brown rot fungus</name>
    <dbReference type="NCBI Taxonomy" id="670483"/>
    <lineage>
        <taxon>Eukaryota</taxon>
        <taxon>Fungi</taxon>
        <taxon>Dikarya</taxon>
        <taxon>Basidiomycota</taxon>
        <taxon>Agaricomycotina</taxon>
        <taxon>Agaricomycetes</taxon>
        <taxon>Gloeophyllales</taxon>
        <taxon>Gloeophyllaceae</taxon>
        <taxon>Gloeophyllum</taxon>
    </lineage>
</organism>
<dbReference type="GO" id="GO:0004801">
    <property type="term" value="F:transaldolase activity"/>
    <property type="evidence" value="ECO:0007669"/>
    <property type="project" value="TreeGrafter"/>
</dbReference>
<dbReference type="GO" id="GO:0009052">
    <property type="term" value="P:pentose-phosphate shunt, non-oxidative branch"/>
    <property type="evidence" value="ECO:0007669"/>
    <property type="project" value="TreeGrafter"/>
</dbReference>
<dbReference type="GeneID" id="19300812"/>
<dbReference type="PANTHER" id="PTHR10683">
    <property type="entry name" value="TRANSALDOLASE"/>
    <property type="match status" value="1"/>
</dbReference>
<dbReference type="RefSeq" id="XP_007867816.1">
    <property type="nucleotide sequence ID" value="XM_007869625.1"/>
</dbReference>